<dbReference type="RefSeq" id="WP_055392034.1">
    <property type="nucleotide sequence ID" value="NZ_LCTZ01000002.1"/>
</dbReference>
<dbReference type="STRING" id="346185.AAY42_00360"/>
<dbReference type="PATRIC" id="fig|1547436.3.peg.68"/>
<protein>
    <recommendedName>
        <fullName evidence="5">Anti-sigma factor</fullName>
    </recommendedName>
</protein>
<sequence length="197" mass="22462">MAQDLRELFAKERKENKYPMKEGHEARFLSKLEEEIPVKKKSGSFIWLRIAASIMVILGLGIYFFSVSDGVDVDSNPKVVENETSKQQINTISLGDLSPDLKKIESYYVTNISLELSDLEFTGDNKGVIDGYMERLGELDKEYGRLNKDLNEFGPNDQTIEALIKNLQLRLQLLQKLKSKLNQLKSSKNEQESSNII</sequence>
<name>A0A0Q1BEG0_9FLAO</name>
<accession>A0A0Q1BEG0</accession>
<evidence type="ECO:0008006" key="5">
    <source>
        <dbReference type="Google" id="ProtNLM"/>
    </source>
</evidence>
<keyword evidence="2" id="KW-0472">Membrane</keyword>
<evidence type="ECO:0000256" key="1">
    <source>
        <dbReference type="SAM" id="Coils"/>
    </source>
</evidence>
<evidence type="ECO:0000313" key="3">
    <source>
        <dbReference type="EMBL" id="KQC28520.1"/>
    </source>
</evidence>
<evidence type="ECO:0000256" key="2">
    <source>
        <dbReference type="SAM" id="Phobius"/>
    </source>
</evidence>
<organism evidence="3 4">
    <name type="scientific">Flagellimonas eckloniae</name>
    <dbReference type="NCBI Taxonomy" id="346185"/>
    <lineage>
        <taxon>Bacteria</taxon>
        <taxon>Pseudomonadati</taxon>
        <taxon>Bacteroidota</taxon>
        <taxon>Flavobacteriia</taxon>
        <taxon>Flavobacteriales</taxon>
        <taxon>Flavobacteriaceae</taxon>
        <taxon>Flagellimonas</taxon>
    </lineage>
</organism>
<dbReference type="OrthoDB" id="1441018at2"/>
<dbReference type="AlphaFoldDB" id="A0A0Q1BEG0"/>
<evidence type="ECO:0000313" key="4">
    <source>
        <dbReference type="Proteomes" id="UP000050827"/>
    </source>
</evidence>
<keyword evidence="1" id="KW-0175">Coiled coil</keyword>
<dbReference type="EMBL" id="LCTZ01000002">
    <property type="protein sequence ID" value="KQC28520.1"/>
    <property type="molecule type" value="Genomic_DNA"/>
</dbReference>
<comment type="caution">
    <text evidence="3">The sequence shown here is derived from an EMBL/GenBank/DDBJ whole genome shotgun (WGS) entry which is preliminary data.</text>
</comment>
<reference evidence="3 4" key="1">
    <citation type="submission" date="2015-04" db="EMBL/GenBank/DDBJ databases">
        <title>Complete genome of flavobacterium.</title>
        <authorList>
            <person name="Kwon Y.M."/>
            <person name="Kim S.-J."/>
        </authorList>
    </citation>
    <scope>NUCLEOTIDE SEQUENCE [LARGE SCALE GENOMIC DNA]</scope>
    <source>
        <strain evidence="3 4">DK169</strain>
    </source>
</reference>
<gene>
    <name evidence="3" type="ORF">AAY42_00360</name>
</gene>
<keyword evidence="4" id="KW-1185">Reference proteome</keyword>
<keyword evidence="2" id="KW-1133">Transmembrane helix</keyword>
<feature type="coiled-coil region" evidence="1">
    <location>
        <begin position="164"/>
        <end position="194"/>
    </location>
</feature>
<feature type="transmembrane region" description="Helical" evidence="2">
    <location>
        <begin position="46"/>
        <end position="65"/>
    </location>
</feature>
<keyword evidence="2" id="KW-0812">Transmembrane</keyword>
<proteinExistence type="predicted"/>
<dbReference type="Proteomes" id="UP000050827">
    <property type="component" value="Unassembled WGS sequence"/>
</dbReference>